<evidence type="ECO:0000313" key="1">
    <source>
        <dbReference type="EMBL" id="QQE76585.1"/>
    </source>
</evidence>
<dbReference type="AlphaFoldDB" id="A0A7T5EPX9"/>
<protein>
    <submittedName>
        <fullName evidence="1">VanW family protein</fullName>
    </submittedName>
</protein>
<dbReference type="Pfam" id="PF04294">
    <property type="entry name" value="VanW"/>
    <property type="match status" value="1"/>
</dbReference>
<dbReference type="InterPro" id="IPR007391">
    <property type="entry name" value="Vancomycin_resist_VanW"/>
</dbReference>
<proteinExistence type="predicted"/>
<evidence type="ECO:0000313" key="3">
    <source>
        <dbReference type="Proteomes" id="UP000595847"/>
    </source>
</evidence>
<name>A0A7T5EPX9_9BACL</name>
<dbReference type="PANTHER" id="PTHR35788:SF1">
    <property type="entry name" value="EXPORTED PROTEIN"/>
    <property type="match status" value="1"/>
</dbReference>
<sequence length="167" mass="18568">MPAYDRHELIQKLGVDEEQVLGIYYTSMEGSTDNRKHNIVKAMRKINGEKIKPGEIFSYNEEVGNSNLAEDNWKEAHVIVNGQLTAGYGGGICQVSSTLFNAVQEAKLPIVERHTHSKTVGYVPVGQDATVAYGLLDFRFSNPFDHTLTIKAKVFDDTNVVIAILKK</sequence>
<dbReference type="Proteomes" id="UP000677234">
    <property type="component" value="Chromosome"/>
</dbReference>
<dbReference type="EMBL" id="CP066308">
    <property type="protein sequence ID" value="QQE76585.1"/>
    <property type="molecule type" value="Genomic_DNA"/>
</dbReference>
<evidence type="ECO:0000313" key="4">
    <source>
        <dbReference type="Proteomes" id="UP000677234"/>
    </source>
</evidence>
<accession>A0A7T5EPX9</accession>
<gene>
    <name evidence="1" type="ORF">JD108_11445</name>
    <name evidence="2" type="ORF">KDJ56_11390</name>
</gene>
<organism evidence="1 3">
    <name type="scientific">Brevibacillus composti</name>
    <dbReference type="NCBI Taxonomy" id="2796470"/>
    <lineage>
        <taxon>Bacteria</taxon>
        <taxon>Bacillati</taxon>
        <taxon>Bacillota</taxon>
        <taxon>Bacilli</taxon>
        <taxon>Bacillales</taxon>
        <taxon>Paenibacillaceae</taxon>
        <taxon>Brevibacillus</taxon>
    </lineage>
</organism>
<dbReference type="KEGG" id="bcop:JD108_11445"/>
<dbReference type="PANTHER" id="PTHR35788">
    <property type="entry name" value="EXPORTED PROTEIN-RELATED"/>
    <property type="match status" value="1"/>
</dbReference>
<keyword evidence="4" id="KW-1185">Reference proteome</keyword>
<dbReference type="EMBL" id="CP073708">
    <property type="protein sequence ID" value="QUO43659.1"/>
    <property type="molecule type" value="Genomic_DNA"/>
</dbReference>
<reference evidence="2" key="2">
    <citation type="submission" date="2021-04" db="EMBL/GenBank/DDBJ databases">
        <title>Brevibacillus composti FJAT-54423, complete genome.</title>
        <authorList>
            <person name="Tang R."/>
        </authorList>
    </citation>
    <scope>NUCLEOTIDE SEQUENCE</scope>
    <source>
        <strain evidence="2">FJAT-54424</strain>
    </source>
</reference>
<dbReference type="Proteomes" id="UP000595847">
    <property type="component" value="Chromosome"/>
</dbReference>
<reference evidence="1 3" key="1">
    <citation type="submission" date="2020-12" db="EMBL/GenBank/DDBJ databases">
        <title>strain FJAT-54423T represents a novel species of the genus Brevibacillus.</title>
        <authorList>
            <person name="Tang R."/>
        </authorList>
    </citation>
    <scope>NUCLEOTIDE SEQUENCE [LARGE SCALE GENOMIC DNA]</scope>
    <source>
        <strain evidence="1 3">FJAT-54423</strain>
    </source>
</reference>
<dbReference type="InterPro" id="IPR052913">
    <property type="entry name" value="Glycopeptide_resist_protein"/>
</dbReference>
<evidence type="ECO:0000313" key="2">
    <source>
        <dbReference type="EMBL" id="QUO43659.1"/>
    </source>
</evidence>